<organism evidence="2 3">
    <name type="scientific">Macrophomina phaseolina</name>
    <dbReference type="NCBI Taxonomy" id="35725"/>
    <lineage>
        <taxon>Eukaryota</taxon>
        <taxon>Fungi</taxon>
        <taxon>Dikarya</taxon>
        <taxon>Ascomycota</taxon>
        <taxon>Pezizomycotina</taxon>
        <taxon>Dothideomycetes</taxon>
        <taxon>Dothideomycetes incertae sedis</taxon>
        <taxon>Botryosphaeriales</taxon>
        <taxon>Botryosphaeriaceae</taxon>
        <taxon>Macrophomina</taxon>
    </lineage>
</organism>
<dbReference type="EMBL" id="JAGTJR010000059">
    <property type="protein sequence ID" value="KAH7025447.1"/>
    <property type="molecule type" value="Genomic_DNA"/>
</dbReference>
<evidence type="ECO:0000313" key="2">
    <source>
        <dbReference type="EMBL" id="KAH7025447.1"/>
    </source>
</evidence>
<sequence length="99" mass="10992">MKFFLFSLLFAILAACAFGDEPQKSVLISAESPGIIDHVTQWIEDKEGVVLHRYNLINAVLAKAPGNLFEEAKNTFTTNNWGTLVVEEDQEVHAWGDGN</sequence>
<dbReference type="Gene3D" id="3.30.70.80">
    <property type="entry name" value="Peptidase S8 propeptide/proteinase inhibitor I9"/>
    <property type="match status" value="1"/>
</dbReference>
<feature type="signal peptide" evidence="1">
    <location>
        <begin position="1"/>
        <end position="19"/>
    </location>
</feature>
<comment type="caution">
    <text evidence="2">The sequence shown here is derived from an EMBL/GenBank/DDBJ whole genome shotgun (WGS) entry which is preliminary data.</text>
</comment>
<reference evidence="2 3" key="1">
    <citation type="journal article" date="2021" name="Nat. Commun.">
        <title>Genetic determinants of endophytism in the Arabidopsis root mycobiome.</title>
        <authorList>
            <person name="Mesny F."/>
            <person name="Miyauchi S."/>
            <person name="Thiergart T."/>
            <person name="Pickel B."/>
            <person name="Atanasova L."/>
            <person name="Karlsson M."/>
            <person name="Huettel B."/>
            <person name="Barry K.W."/>
            <person name="Haridas S."/>
            <person name="Chen C."/>
            <person name="Bauer D."/>
            <person name="Andreopoulos W."/>
            <person name="Pangilinan J."/>
            <person name="LaButti K."/>
            <person name="Riley R."/>
            <person name="Lipzen A."/>
            <person name="Clum A."/>
            <person name="Drula E."/>
            <person name="Henrissat B."/>
            <person name="Kohler A."/>
            <person name="Grigoriev I.V."/>
            <person name="Martin F.M."/>
            <person name="Hacquard S."/>
        </authorList>
    </citation>
    <scope>NUCLEOTIDE SEQUENCE [LARGE SCALE GENOMIC DNA]</scope>
    <source>
        <strain evidence="2 3">MPI-SDFR-AT-0080</strain>
    </source>
</reference>
<name>A0ABQ8FTD8_9PEZI</name>
<feature type="chain" id="PRO_5046385910" evidence="1">
    <location>
        <begin position="20"/>
        <end position="99"/>
    </location>
</feature>
<keyword evidence="3" id="KW-1185">Reference proteome</keyword>
<dbReference type="InterPro" id="IPR037045">
    <property type="entry name" value="S8pro/Inhibitor_I9_sf"/>
</dbReference>
<evidence type="ECO:0000313" key="3">
    <source>
        <dbReference type="Proteomes" id="UP000774617"/>
    </source>
</evidence>
<protein>
    <submittedName>
        <fullName evidence="2">Uncharacterized protein</fullName>
    </submittedName>
</protein>
<dbReference type="Proteomes" id="UP000774617">
    <property type="component" value="Unassembled WGS sequence"/>
</dbReference>
<proteinExistence type="predicted"/>
<gene>
    <name evidence="2" type="ORF">B0J12DRAFT_686129</name>
</gene>
<keyword evidence="1" id="KW-0732">Signal</keyword>
<dbReference type="PROSITE" id="PS51257">
    <property type="entry name" value="PROKAR_LIPOPROTEIN"/>
    <property type="match status" value="1"/>
</dbReference>
<accession>A0ABQ8FTD8</accession>
<evidence type="ECO:0000256" key="1">
    <source>
        <dbReference type="SAM" id="SignalP"/>
    </source>
</evidence>